<dbReference type="GO" id="GO:0005886">
    <property type="term" value="C:plasma membrane"/>
    <property type="evidence" value="ECO:0007669"/>
    <property type="project" value="UniProtKB-SubCell"/>
</dbReference>
<dbReference type="PANTHER" id="PTHR10972:SF15">
    <property type="entry name" value="OXYSTEROL-BINDING PROTEIN-RELATED PROTEIN 3"/>
    <property type="match status" value="1"/>
</dbReference>
<dbReference type="SUPFAM" id="SSF50729">
    <property type="entry name" value="PH domain-like"/>
    <property type="match status" value="1"/>
</dbReference>
<evidence type="ECO:0000256" key="13">
    <source>
        <dbReference type="ARBA" id="ARBA00023121"/>
    </source>
</evidence>
<keyword evidence="10" id="KW-0597">Phosphoprotein</keyword>
<evidence type="ECO:0000256" key="8">
    <source>
        <dbReference type="ARBA" id="ARBA00022475"/>
    </source>
</evidence>
<evidence type="ECO:0000256" key="15">
    <source>
        <dbReference type="ARBA" id="ARBA00023242"/>
    </source>
</evidence>
<dbReference type="SMART" id="SM00233">
    <property type="entry name" value="PH"/>
    <property type="match status" value="1"/>
</dbReference>
<feature type="compositionally biased region" description="Basic residues" evidence="22">
    <location>
        <begin position="334"/>
        <end position="346"/>
    </location>
</feature>
<dbReference type="InterPro" id="IPR018494">
    <property type="entry name" value="Oxysterol-bd_CS"/>
</dbReference>
<dbReference type="GO" id="GO:0097038">
    <property type="term" value="C:perinuclear endoplasmic reticulum"/>
    <property type="evidence" value="ECO:0007669"/>
    <property type="project" value="UniProtKB-ARBA"/>
</dbReference>
<gene>
    <name evidence="24" type="primary">OSBPL3</name>
</gene>
<dbReference type="Gene3D" id="2.30.29.30">
    <property type="entry name" value="Pleckstrin-homology domain (PH domain)/Phosphotyrosine-binding domain (PTB)"/>
    <property type="match status" value="1"/>
</dbReference>
<evidence type="ECO:0000256" key="11">
    <source>
        <dbReference type="ARBA" id="ARBA00022824"/>
    </source>
</evidence>
<evidence type="ECO:0000256" key="18">
    <source>
        <dbReference type="ARBA" id="ARBA00064163"/>
    </source>
</evidence>
<reference evidence="24 25" key="1">
    <citation type="journal article" date="2009" name="Science">
        <title>Genome sequence, comparative analysis, and population genetics of the domestic horse.</title>
        <authorList>
            <consortium name="Broad Institute Genome Sequencing Platform"/>
            <consortium name="Broad Institute Whole Genome Assembly Team"/>
            <person name="Wade C.M."/>
            <person name="Giulotto E."/>
            <person name="Sigurdsson S."/>
            <person name="Zoli M."/>
            <person name="Gnerre S."/>
            <person name="Imsland F."/>
            <person name="Lear T.L."/>
            <person name="Adelson D.L."/>
            <person name="Bailey E."/>
            <person name="Bellone R.R."/>
            <person name="Bloecker H."/>
            <person name="Distl O."/>
            <person name="Edgar R.C."/>
            <person name="Garber M."/>
            <person name="Leeb T."/>
            <person name="Mauceli E."/>
            <person name="MacLeod J.N."/>
            <person name="Penedo M.C.T."/>
            <person name="Raison J.M."/>
            <person name="Sharpe T."/>
            <person name="Vogel J."/>
            <person name="Andersson L."/>
            <person name="Antczak D.F."/>
            <person name="Biagi T."/>
            <person name="Binns M.M."/>
            <person name="Chowdhary B.P."/>
            <person name="Coleman S.J."/>
            <person name="Della Valle G."/>
            <person name="Fryc S."/>
            <person name="Guerin G."/>
            <person name="Hasegawa T."/>
            <person name="Hill E.W."/>
            <person name="Jurka J."/>
            <person name="Kiialainen A."/>
            <person name="Lindgren G."/>
            <person name="Liu J."/>
            <person name="Magnani E."/>
            <person name="Mickelson J.R."/>
            <person name="Murray J."/>
            <person name="Nergadze S.G."/>
            <person name="Onofrio R."/>
            <person name="Pedroni S."/>
            <person name="Piras M.F."/>
            <person name="Raudsepp T."/>
            <person name="Rocchi M."/>
            <person name="Roeed K.H."/>
            <person name="Ryder O.A."/>
            <person name="Searle S."/>
            <person name="Skow L."/>
            <person name="Swinburne J.E."/>
            <person name="Syvaenen A.C."/>
            <person name="Tozaki T."/>
            <person name="Valberg S.J."/>
            <person name="Vaudin M."/>
            <person name="White J.R."/>
            <person name="Zody M.C."/>
            <person name="Lander E.S."/>
            <person name="Lindblad-Toh K."/>
        </authorList>
    </citation>
    <scope>NUCLEOTIDE SEQUENCE [LARGE SCALE GENOMIC DNA]</scope>
    <source>
        <strain evidence="24 25">Thoroughbred</strain>
    </source>
</reference>
<evidence type="ECO:0000256" key="20">
    <source>
        <dbReference type="RuleBase" id="RU003845"/>
    </source>
</evidence>
<keyword evidence="25" id="KW-1185">Reference proteome</keyword>
<accession>A0A9L0S8V9</accession>
<evidence type="ECO:0000256" key="9">
    <source>
        <dbReference type="ARBA" id="ARBA00022490"/>
    </source>
</evidence>
<reference evidence="24" key="3">
    <citation type="submission" date="2025-09" db="UniProtKB">
        <authorList>
            <consortium name="Ensembl"/>
        </authorList>
    </citation>
    <scope>IDENTIFICATION</scope>
    <source>
        <strain evidence="24">Thoroughbred</strain>
    </source>
</reference>
<keyword evidence="16" id="KW-0966">Cell projection</keyword>
<keyword evidence="7 20" id="KW-0813">Transport</keyword>
<evidence type="ECO:0000256" key="4">
    <source>
        <dbReference type="ARBA" id="ARBA00004514"/>
    </source>
</evidence>
<dbReference type="SUPFAM" id="SSF144000">
    <property type="entry name" value="Oxysterol-binding protein-like"/>
    <property type="match status" value="1"/>
</dbReference>
<reference evidence="24" key="2">
    <citation type="submission" date="2025-08" db="UniProtKB">
        <authorList>
            <consortium name="Ensembl"/>
        </authorList>
    </citation>
    <scope>IDENTIFICATION</scope>
    <source>
        <strain evidence="24">Thoroughbred</strain>
    </source>
</reference>
<dbReference type="Pfam" id="PF15409">
    <property type="entry name" value="PH_8"/>
    <property type="match status" value="1"/>
</dbReference>
<comment type="function">
    <text evidence="17">Phosphoinositide-binding protein which associates with both cell and endoplasmic reticulum (ER) membranes. Can bind to the ER membrane protein VAPA and recruit VAPA to plasma membrane sites, thus linking these intracellular compartments. The ORP3-VAPA complex stimulates RRAS signaling which in turn attenuates integrin beta-1 (ITGB1) activation at the cell surface. With VAPA, may regulate ER morphology. Has a role in regulation of the actin cytoskeleton, cell polarity and cell adhesion. Binds to phosphoinositides with preference for PI(3,4)P2 and PI(3,4,5)P3. Also binds 25-hydroxycholesterol and cholesterol.</text>
</comment>
<evidence type="ECO:0000256" key="21">
    <source>
        <dbReference type="SAM" id="Coils"/>
    </source>
</evidence>
<keyword evidence="8" id="KW-1003">Cell membrane</keyword>
<evidence type="ECO:0000259" key="23">
    <source>
        <dbReference type="PROSITE" id="PS50003"/>
    </source>
</evidence>
<keyword evidence="15" id="KW-0539">Nucleus</keyword>
<sequence length="917" mass="104404">MKTGGAAAAWPSVEFEREGKKLRWDFLWVTQNAFKTYWIRAEPPSALSAPLSSDGILTTSRPSDLLLMMSDEKNLGVSQKLVSPSRSTSSCSSKQGSRQDSWEVVEGLRGEMNYTQEPPVQKGFLLKKRKWPLKGWHKRFFYLDKGILKYAKSQTDIEREKLHGCIDVGLSVMSVKKSSKCIDLDTEEHIYHLKVKSEEVFDEWVSKLRHHRIFRQNEIAMFPHEVNHFFPGSAGTDSPSGALDSISSRKRSSISKQSSFQTGSNLSFSCGETRVPLWLQSSEDMEKCSKDLAHCHAYLVEMNQLLQSMDVLHRTYSAPAINAIQGGAFESPKKEKRSHRRWRSRAIGKDAKGTLQVPKPFSGPVRLHSSNPNLSTLDFGEEKNYSDGSETSSEFSKMQEDLCHIAHKVYFTLRSAFTIMSAEREKLKQLMEQDASCTPSAQVIGLKHALSSENSRDDNRALVHQLSNESRLSITDSLSEFFDAQEVLLSPSSSENEISEDDSYVSDISDNLSLDNLSNDLDNERQTLGPVLESGGEAKSKRRTCLPAPGHNSSNISLWNILRNNIGKDLSKVAMPVELNEPLNTLQRLCEELEYSELLDQAARVPSALERMVYVAAFAVSAYASSYFRAGSKPFNPVLGETYECIREDKGFQYFSEQVSHHPPISACHAESRNFVFWQDVRWKNKFWGKSMEIVPIGTTHVTLPAFGDHFEWNKVTSCIHNILSGQRWIEHYGEIVIKNLSDDSCHCKVNFIKAKYWSTNAHEIEGTVFDKNGKAVHRLFGKWHESIYCGGASSSTCVWRANPMPKGHEQYYGFTQFALELNEMDPLLKSLLPPTDTRFRPDQRFLEEGNLEEAERQKQRIEQLQRERRRVLEENNVEHQPRFFRKSDDDSWVSNGTYLELRKDLGFSKLDHPVLW</sequence>
<dbReference type="GeneTree" id="ENSGT00940000155957"/>
<organism evidence="24 25">
    <name type="scientific">Equus caballus</name>
    <name type="common">Horse</name>
    <dbReference type="NCBI Taxonomy" id="9796"/>
    <lineage>
        <taxon>Eukaryota</taxon>
        <taxon>Metazoa</taxon>
        <taxon>Chordata</taxon>
        <taxon>Craniata</taxon>
        <taxon>Vertebrata</taxon>
        <taxon>Euteleostomi</taxon>
        <taxon>Mammalia</taxon>
        <taxon>Eutheria</taxon>
        <taxon>Laurasiatheria</taxon>
        <taxon>Perissodactyla</taxon>
        <taxon>Equidae</taxon>
        <taxon>Equus</taxon>
    </lineage>
</organism>
<dbReference type="InterPro" id="IPR041680">
    <property type="entry name" value="PH_8"/>
</dbReference>
<dbReference type="PROSITE" id="PS50003">
    <property type="entry name" value="PH_DOMAIN"/>
    <property type="match status" value="1"/>
</dbReference>
<dbReference type="InterPro" id="IPR000648">
    <property type="entry name" value="Oxysterol-bd"/>
</dbReference>
<protein>
    <recommendedName>
        <fullName evidence="20">Oxysterol-binding protein</fullName>
    </recommendedName>
</protein>
<dbReference type="GO" id="GO:0006699">
    <property type="term" value="P:bile acid biosynthetic process"/>
    <property type="evidence" value="ECO:0007669"/>
    <property type="project" value="UniProtKB-ARBA"/>
</dbReference>
<dbReference type="InterPro" id="IPR001849">
    <property type="entry name" value="PH_domain"/>
</dbReference>
<evidence type="ECO:0000256" key="22">
    <source>
        <dbReference type="SAM" id="MobiDB-lite"/>
    </source>
</evidence>
<evidence type="ECO:0000256" key="6">
    <source>
        <dbReference type="ARBA" id="ARBA00008842"/>
    </source>
</evidence>
<dbReference type="Pfam" id="PF01237">
    <property type="entry name" value="Oxysterol_BP"/>
    <property type="match status" value="1"/>
</dbReference>
<dbReference type="InterPro" id="IPR011993">
    <property type="entry name" value="PH-like_dom_sf"/>
</dbReference>
<evidence type="ECO:0000256" key="19">
    <source>
        <dbReference type="RuleBase" id="RU003844"/>
    </source>
</evidence>
<name>A0A9L0S8V9_HORSE</name>
<dbReference type="GO" id="GO:0120015">
    <property type="term" value="F:sterol transfer activity"/>
    <property type="evidence" value="ECO:0007669"/>
    <property type="project" value="UniProtKB-ARBA"/>
</dbReference>
<evidence type="ECO:0000256" key="17">
    <source>
        <dbReference type="ARBA" id="ARBA00055107"/>
    </source>
</evidence>
<keyword evidence="21" id="KW-0175">Coiled coil</keyword>
<evidence type="ECO:0000313" key="24">
    <source>
        <dbReference type="Ensembl" id="ENSECAP00000072586.1"/>
    </source>
</evidence>
<evidence type="ECO:0000256" key="10">
    <source>
        <dbReference type="ARBA" id="ARBA00022553"/>
    </source>
</evidence>
<feature type="coiled-coil region" evidence="21">
    <location>
        <begin position="845"/>
        <end position="875"/>
    </location>
</feature>
<dbReference type="FunFam" id="3.30.70.3490:FF:000004">
    <property type="entry name" value="Oxysterol-binding protein"/>
    <property type="match status" value="1"/>
</dbReference>
<dbReference type="Ensembl" id="ENSECAT00000104217.1">
    <property type="protein sequence ID" value="ENSECAP00000072586.1"/>
    <property type="gene ID" value="ENSECAG00000023989.3"/>
</dbReference>
<keyword evidence="14" id="KW-0472">Membrane</keyword>
<dbReference type="Gene3D" id="3.30.70.3490">
    <property type="match status" value="1"/>
</dbReference>
<dbReference type="GO" id="GO:0005829">
    <property type="term" value="C:cytosol"/>
    <property type="evidence" value="ECO:0007669"/>
    <property type="project" value="UniProtKB-SubCell"/>
</dbReference>
<proteinExistence type="inferred from homology"/>
<dbReference type="PROSITE" id="PS01013">
    <property type="entry name" value="OSBP"/>
    <property type="match status" value="1"/>
</dbReference>
<dbReference type="CDD" id="cd13287">
    <property type="entry name" value="PH_ORP3_ORP6_ORP7"/>
    <property type="match status" value="1"/>
</dbReference>
<evidence type="ECO:0000256" key="1">
    <source>
        <dbReference type="ARBA" id="ARBA00004202"/>
    </source>
</evidence>
<dbReference type="Gene3D" id="2.40.160.120">
    <property type="match status" value="1"/>
</dbReference>
<comment type="subcellular location">
    <subcellularLocation>
        <location evidence="1">Cell membrane</location>
        <topology evidence="1">Peripheral membrane protein</topology>
    </subcellularLocation>
    <subcellularLocation>
        <location evidence="3">Cell projection</location>
        <location evidence="3">Filopodium tip</location>
    </subcellularLocation>
    <subcellularLocation>
        <location evidence="4">Cytoplasm</location>
        <location evidence="4">Cytosol</location>
    </subcellularLocation>
    <subcellularLocation>
        <location evidence="2">Endoplasmic reticulum membrane</location>
        <topology evidence="2">Peripheral membrane protein</topology>
    </subcellularLocation>
    <subcellularLocation>
        <location evidence="5">Nucleus membrane</location>
        <topology evidence="5">Peripheral membrane protein</topology>
    </subcellularLocation>
</comment>
<dbReference type="PANTHER" id="PTHR10972">
    <property type="entry name" value="OXYSTEROL-BINDING PROTEIN-RELATED"/>
    <property type="match status" value="1"/>
</dbReference>
<dbReference type="Proteomes" id="UP000002281">
    <property type="component" value="Chromosome 4"/>
</dbReference>
<evidence type="ECO:0000256" key="14">
    <source>
        <dbReference type="ARBA" id="ARBA00023136"/>
    </source>
</evidence>
<evidence type="ECO:0000256" key="12">
    <source>
        <dbReference type="ARBA" id="ARBA00023055"/>
    </source>
</evidence>
<dbReference type="GO" id="GO:0032433">
    <property type="term" value="C:filopodium tip"/>
    <property type="evidence" value="ECO:0007669"/>
    <property type="project" value="UniProtKB-SubCell"/>
</dbReference>
<evidence type="ECO:0000313" key="25">
    <source>
        <dbReference type="Proteomes" id="UP000002281"/>
    </source>
</evidence>
<feature type="region of interest" description="Disordered" evidence="22">
    <location>
        <begin position="77"/>
        <end position="98"/>
    </location>
</feature>
<feature type="compositionally biased region" description="Low complexity" evidence="22">
    <location>
        <begin position="83"/>
        <end position="98"/>
    </location>
</feature>
<dbReference type="GO" id="GO:0008289">
    <property type="term" value="F:lipid binding"/>
    <property type="evidence" value="ECO:0007669"/>
    <property type="project" value="UniProtKB-KW"/>
</dbReference>
<keyword evidence="9" id="KW-0963">Cytoplasm</keyword>
<evidence type="ECO:0000256" key="2">
    <source>
        <dbReference type="ARBA" id="ARBA00004406"/>
    </source>
</evidence>
<comment type="similarity">
    <text evidence="6 19">Belongs to the OSBP family.</text>
</comment>
<evidence type="ECO:0000256" key="7">
    <source>
        <dbReference type="ARBA" id="ARBA00022448"/>
    </source>
</evidence>
<evidence type="ECO:0000256" key="5">
    <source>
        <dbReference type="ARBA" id="ARBA00004617"/>
    </source>
</evidence>
<evidence type="ECO:0000256" key="16">
    <source>
        <dbReference type="ARBA" id="ARBA00023273"/>
    </source>
</evidence>
<keyword evidence="12 20" id="KW-0445">Lipid transport</keyword>
<dbReference type="AlphaFoldDB" id="A0A9L0S8V9"/>
<dbReference type="GO" id="GO:0005789">
    <property type="term" value="C:endoplasmic reticulum membrane"/>
    <property type="evidence" value="ECO:0007669"/>
    <property type="project" value="UniProtKB-SubCell"/>
</dbReference>
<dbReference type="InterPro" id="IPR037239">
    <property type="entry name" value="OSBP_sf"/>
</dbReference>
<feature type="domain" description="PH" evidence="23">
    <location>
        <begin position="118"/>
        <end position="213"/>
    </location>
</feature>
<evidence type="ECO:0000256" key="3">
    <source>
        <dbReference type="ARBA" id="ARBA00004495"/>
    </source>
</evidence>
<feature type="region of interest" description="Disordered" evidence="22">
    <location>
        <begin position="327"/>
        <end position="392"/>
    </location>
</feature>
<dbReference type="GO" id="GO:0031965">
    <property type="term" value="C:nuclear membrane"/>
    <property type="evidence" value="ECO:0007669"/>
    <property type="project" value="UniProtKB-SubCell"/>
</dbReference>
<dbReference type="FunFam" id="2.40.160.120:FF:000001">
    <property type="entry name" value="Oxysterol-binding protein"/>
    <property type="match status" value="1"/>
</dbReference>
<dbReference type="FunFam" id="2.30.29.30:FF:000011">
    <property type="entry name" value="Oxysterol-binding protein"/>
    <property type="match status" value="1"/>
</dbReference>
<keyword evidence="11" id="KW-0256">Endoplasmic reticulum</keyword>
<comment type="subunit">
    <text evidence="18">Homodimer. Interacts with RRAS. Interacts (phosphorylated form) with VAPA. Interacts with OSBPL6.</text>
</comment>
<keyword evidence="13" id="KW-0446">Lipid-binding</keyword>